<proteinExistence type="predicted"/>
<gene>
    <name evidence="1" type="ORF">GZ77_07170</name>
</gene>
<reference evidence="1 2" key="1">
    <citation type="submission" date="2014-06" db="EMBL/GenBank/DDBJ databases">
        <title>Whole Genome Sequences of Three Symbiotic Endozoicomonas Bacteria.</title>
        <authorList>
            <person name="Neave M.J."/>
            <person name="Apprill A."/>
            <person name="Voolstra C.R."/>
        </authorList>
    </citation>
    <scope>NUCLEOTIDE SEQUENCE [LARGE SCALE GENOMIC DNA]</scope>
    <source>
        <strain evidence="1 2">LMG 24815</strain>
    </source>
</reference>
<organism evidence="1 2">
    <name type="scientific">Endozoicomonas montiporae</name>
    <dbReference type="NCBI Taxonomy" id="1027273"/>
    <lineage>
        <taxon>Bacteria</taxon>
        <taxon>Pseudomonadati</taxon>
        <taxon>Pseudomonadota</taxon>
        <taxon>Gammaproteobacteria</taxon>
        <taxon>Oceanospirillales</taxon>
        <taxon>Endozoicomonadaceae</taxon>
        <taxon>Endozoicomonas</taxon>
    </lineage>
</organism>
<name>A0A081N6Y1_9GAMM</name>
<accession>A0A081N6Y1</accession>
<sequence length="116" mass="12884">MGEFIDILITDRDITLDVAGMPENVDDRASIAQDIKHMILESGVLVDLIAERSPMKWASNMTSLETMVEEDIRIIPGSVILERDSVDKGRIFLTANTTLGPLGWILTNDNVETNLQ</sequence>
<keyword evidence="2" id="KW-1185">Reference proteome</keyword>
<dbReference type="Pfam" id="PF10761">
    <property type="entry name" value="DUF2590"/>
    <property type="match status" value="1"/>
</dbReference>
<protein>
    <recommendedName>
        <fullName evidence="3">Phage protein</fullName>
    </recommendedName>
</protein>
<dbReference type="RefSeq" id="WP_034873965.1">
    <property type="nucleotide sequence ID" value="NZ_JOKG01000002.1"/>
</dbReference>
<evidence type="ECO:0000313" key="1">
    <source>
        <dbReference type="EMBL" id="KEQ14204.1"/>
    </source>
</evidence>
<dbReference type="EMBL" id="JOKG01000002">
    <property type="protein sequence ID" value="KEQ14204.1"/>
    <property type="molecule type" value="Genomic_DNA"/>
</dbReference>
<dbReference type="eggNOG" id="ENOG5032Z29">
    <property type="taxonomic scope" value="Bacteria"/>
</dbReference>
<dbReference type="InterPro" id="IPR019697">
    <property type="entry name" value="Phage_HP1_Orf28"/>
</dbReference>
<dbReference type="Proteomes" id="UP000028006">
    <property type="component" value="Unassembled WGS sequence"/>
</dbReference>
<evidence type="ECO:0000313" key="2">
    <source>
        <dbReference type="Proteomes" id="UP000028006"/>
    </source>
</evidence>
<dbReference type="AlphaFoldDB" id="A0A081N6Y1"/>
<evidence type="ECO:0008006" key="3">
    <source>
        <dbReference type="Google" id="ProtNLM"/>
    </source>
</evidence>
<comment type="caution">
    <text evidence="1">The sequence shown here is derived from an EMBL/GenBank/DDBJ whole genome shotgun (WGS) entry which is preliminary data.</text>
</comment>